<accession>A0ABX1XDL6</accession>
<evidence type="ECO:0000256" key="2">
    <source>
        <dbReference type="ARBA" id="ARBA00023295"/>
    </source>
</evidence>
<evidence type="ECO:0000256" key="1">
    <source>
        <dbReference type="ARBA" id="ARBA00022801"/>
    </source>
</evidence>
<keyword evidence="1" id="KW-0378">Hydrolase</keyword>
<dbReference type="EMBL" id="WHNY01000060">
    <property type="protein sequence ID" value="NOU66121.1"/>
    <property type="molecule type" value="Genomic_DNA"/>
</dbReference>
<name>A0ABX1XDL6_9BACL</name>
<protein>
    <submittedName>
        <fullName evidence="3">Alpha-galactosidase</fullName>
    </submittedName>
</protein>
<comment type="caution">
    <text evidence="3">The sequence shown here is derived from an EMBL/GenBank/DDBJ whole genome shotgun (WGS) entry which is preliminary data.</text>
</comment>
<reference evidence="3 4" key="1">
    <citation type="submission" date="2019-10" db="EMBL/GenBank/DDBJ databases">
        <title>Description of Paenibacillus humi sp. nov.</title>
        <authorList>
            <person name="Carlier A."/>
            <person name="Qi S."/>
        </authorList>
    </citation>
    <scope>NUCLEOTIDE SEQUENCE [LARGE SCALE GENOMIC DNA]</scope>
    <source>
        <strain evidence="3 4">LMG 31461</strain>
    </source>
</reference>
<sequence>MKAVHVQDSPYQFVSESDQFHAKLSVESYDEGIEFVHIQLQADQLCIPSVMQVSWSFPICDVTGVWHPNGNRNRSLIPDWQSGFSSRSTNSAPVVSLFNGASNNRMTFAFSDTLNAVVCKAGVNEENAIFNCSITLFEEPSSPIRYYEATLRVDRRNIAYYDSLKDVQQWWSERPGLTPSQVPAAAREPMYSTWYSFHQNLKAHEIEEQCRLAKGLGCTTVIVDDGWQTSNNERGYAYCGDWEVCADKIDGMKAHVARVHAMDMKYMLWYSVPYIGKHSEAWVKFQDKMLYTIDSRGFGVIDPRYPEAREYLIGIYEAAIREWELDGLKLDFVDSFRLAGNYIYEQRSGIDYVSVPEAVDRLMIDIMERLRQINSEVMIEFRQCYVGPNMRKYGNMFRAGDCPNDFLENRIRTMDIRLLCGDTAAHSDMLMWSKDEPVESAALQFINVLFAVPQLSVLLDRLPAEHLEMVSYWLKFWNEHKQVLLDGHLEPYNPELLYPLVIASDTSKLIAAVYNRMVISLNRDLPPIVILINGSHYDRVYVEVDRAVDKKIIEIKDCKGNCIKRSTLMLEPGIHAIDIPRSGMATLYSEK</sequence>
<dbReference type="PANTHER" id="PTHR43053:SF3">
    <property type="entry name" value="ALPHA-GALACTOSIDASE C-RELATED"/>
    <property type="match status" value="1"/>
</dbReference>
<gene>
    <name evidence="3" type="ORF">GC096_18960</name>
</gene>
<dbReference type="PANTHER" id="PTHR43053">
    <property type="entry name" value="GLYCOSIDASE FAMILY 31"/>
    <property type="match status" value="1"/>
</dbReference>
<dbReference type="InterPro" id="IPR017853">
    <property type="entry name" value="GH"/>
</dbReference>
<evidence type="ECO:0000313" key="4">
    <source>
        <dbReference type="Proteomes" id="UP000653578"/>
    </source>
</evidence>
<keyword evidence="4" id="KW-1185">Reference proteome</keyword>
<dbReference type="Proteomes" id="UP000653578">
    <property type="component" value="Unassembled WGS sequence"/>
</dbReference>
<dbReference type="CDD" id="cd14791">
    <property type="entry name" value="GH36"/>
    <property type="match status" value="1"/>
</dbReference>
<dbReference type="Pfam" id="PF02065">
    <property type="entry name" value="Melibiase"/>
    <property type="match status" value="1"/>
</dbReference>
<keyword evidence="2" id="KW-0326">Glycosidase</keyword>
<dbReference type="Gene3D" id="3.20.20.70">
    <property type="entry name" value="Aldolase class I"/>
    <property type="match status" value="1"/>
</dbReference>
<dbReference type="InterPro" id="IPR050985">
    <property type="entry name" value="Alpha-glycosidase_related"/>
</dbReference>
<dbReference type="RefSeq" id="WP_171632386.1">
    <property type="nucleotide sequence ID" value="NZ_WHNY01000060.1"/>
</dbReference>
<dbReference type="InterPro" id="IPR002252">
    <property type="entry name" value="Glyco_hydro_36"/>
</dbReference>
<dbReference type="SUPFAM" id="SSF51445">
    <property type="entry name" value="(Trans)glycosidases"/>
    <property type="match status" value="1"/>
</dbReference>
<evidence type="ECO:0000313" key="3">
    <source>
        <dbReference type="EMBL" id="NOU66121.1"/>
    </source>
</evidence>
<proteinExistence type="predicted"/>
<organism evidence="3 4">
    <name type="scientific">Paenibacillus plantarum</name>
    <dbReference type="NCBI Taxonomy" id="2654975"/>
    <lineage>
        <taxon>Bacteria</taxon>
        <taxon>Bacillati</taxon>
        <taxon>Bacillota</taxon>
        <taxon>Bacilli</taxon>
        <taxon>Bacillales</taxon>
        <taxon>Paenibacillaceae</taxon>
        <taxon>Paenibacillus</taxon>
    </lineage>
</organism>
<dbReference type="InterPro" id="IPR013785">
    <property type="entry name" value="Aldolase_TIM"/>
</dbReference>